<sequence>MMLSETDNTTTSIKEVFARIEDLLLETWQETGFGCLSIESDRPKNEKIRIVIKGGTHYRYVITDEEVSSWISNKSEQ</sequence>
<dbReference type="EMBL" id="CP159837">
    <property type="protein sequence ID" value="XCM38087.1"/>
    <property type="molecule type" value="Genomic_DNA"/>
</dbReference>
<organism evidence="1">
    <name type="scientific">Planktothricoides raciborskii GIHE-MW2</name>
    <dbReference type="NCBI Taxonomy" id="2792601"/>
    <lineage>
        <taxon>Bacteria</taxon>
        <taxon>Bacillati</taxon>
        <taxon>Cyanobacteriota</taxon>
        <taxon>Cyanophyceae</taxon>
        <taxon>Oscillatoriophycideae</taxon>
        <taxon>Oscillatoriales</taxon>
        <taxon>Oscillatoriaceae</taxon>
        <taxon>Planktothricoides</taxon>
    </lineage>
</organism>
<protein>
    <submittedName>
        <fullName evidence="1">Uncharacterized protein</fullName>
    </submittedName>
</protein>
<gene>
    <name evidence="1" type="ORF">ABWT76_000912</name>
</gene>
<dbReference type="RefSeq" id="WP_354635718.1">
    <property type="nucleotide sequence ID" value="NZ_CP159837.1"/>
</dbReference>
<evidence type="ECO:0000313" key="1">
    <source>
        <dbReference type="EMBL" id="XCM38087.1"/>
    </source>
</evidence>
<dbReference type="AlphaFoldDB" id="A0AAU8JH42"/>
<reference evidence="1" key="1">
    <citation type="submission" date="2024-07" db="EMBL/GenBank/DDBJ databases">
        <authorList>
            <person name="Kim Y.J."/>
            <person name="Jeong J.Y."/>
        </authorList>
    </citation>
    <scope>NUCLEOTIDE SEQUENCE</scope>
    <source>
        <strain evidence="1">GIHE-MW2</strain>
    </source>
</reference>
<proteinExistence type="predicted"/>
<accession>A0AAU8JH42</accession>
<name>A0AAU8JH42_9CYAN</name>